<dbReference type="RefSeq" id="WP_030031788.1">
    <property type="nucleotide sequence ID" value="NZ_BA000058.1"/>
</dbReference>
<gene>
    <name evidence="1" type="ORF">CBO05P1_032</name>
</gene>
<dbReference type="AlphaFoldDB" id="A0A060N301"/>
<reference evidence="1" key="1">
    <citation type="submission" date="2013-10" db="EMBL/GenBank/DDBJ databases">
        <title>Draft genome sequence of Clostridium botulinum type B strain Osaka05.</title>
        <authorList>
            <person name="Sakaguchi Y."/>
            <person name="Hosomi K."/>
            <person name="Uchiyama J."/>
            <person name="Ogura Y."/>
            <person name="Sakaguchi M."/>
            <person name="Kohda T."/>
            <person name="Mukamoto M."/>
            <person name="Misawa N."/>
            <person name="Matsuzaki S."/>
            <person name="Hayashi T."/>
            <person name="Kozaki S."/>
        </authorList>
    </citation>
    <scope>NUCLEOTIDE SEQUENCE</scope>
    <source>
        <strain evidence="1">Osaka05</strain>
    </source>
</reference>
<accession>A0A060N301</accession>
<dbReference type="Proteomes" id="UP000054164">
    <property type="component" value="Unassembled WGS sequence"/>
</dbReference>
<proteinExistence type="predicted"/>
<sequence>MAKSVEITILGMKQLRLEENSSTVKGKLITFIDTSVITEGRKIILNDENNKVLSEIYLPNNALVIVDK</sequence>
<dbReference type="HOGENOM" id="CLU_2786454_0_0_9"/>
<protein>
    <submittedName>
        <fullName evidence="1">Diguanylate cyclase (GGDEF) domain protein</fullName>
    </submittedName>
</protein>
<organism evidence="1">
    <name type="scientific">Clostridium botulinum B str. Osaka05</name>
    <dbReference type="NCBI Taxonomy" id="1407017"/>
    <lineage>
        <taxon>Bacteria</taxon>
        <taxon>Bacillati</taxon>
        <taxon>Bacillota</taxon>
        <taxon>Clostridia</taxon>
        <taxon>Eubacteriales</taxon>
        <taxon>Clostridiaceae</taxon>
        <taxon>Clostridium</taxon>
    </lineage>
</organism>
<name>A0A060N301_CLOBO</name>
<dbReference type="EMBL" id="BA000058">
    <property type="protein sequence ID" value="BAO04751.1"/>
    <property type="molecule type" value="Genomic_DNA"/>
</dbReference>
<evidence type="ECO:0000313" key="1">
    <source>
        <dbReference type="EMBL" id="BAO04751.1"/>
    </source>
</evidence>